<evidence type="ECO:0000256" key="1">
    <source>
        <dbReference type="SAM" id="MobiDB-lite"/>
    </source>
</evidence>
<dbReference type="Proteomes" id="UP001206639">
    <property type="component" value="Unassembled WGS sequence"/>
</dbReference>
<keyword evidence="3" id="KW-1185">Reference proteome</keyword>
<dbReference type="InterPro" id="IPR036894">
    <property type="entry name" value="YbaB-like_sf"/>
</dbReference>
<sequence>MTNEARRHQMTEVLALVQEQMADIAAVQRKQAELTASAAVADGMVEVTVSAHGHVIATEIDESYLDEYELQELGDHITAAAQQAARTVADRAAEMMAPIADRRRFLPGLSEIVEGAPDLRDLAPQALDPFAKSETNPHDEDDTAESAFPTVRR</sequence>
<evidence type="ECO:0000313" key="2">
    <source>
        <dbReference type="EMBL" id="MCT7659691.1"/>
    </source>
</evidence>
<dbReference type="Pfam" id="PF02575">
    <property type="entry name" value="YbaB_DNA_bd"/>
    <property type="match status" value="1"/>
</dbReference>
<dbReference type="SUPFAM" id="SSF82607">
    <property type="entry name" value="YbaB-like"/>
    <property type="match status" value="1"/>
</dbReference>
<gene>
    <name evidence="2" type="ORF">N4S67_14810</name>
</gene>
<protein>
    <submittedName>
        <fullName evidence="2">YbaB/EbfC family nucleoid-associated protein</fullName>
    </submittedName>
</protein>
<dbReference type="Gene3D" id="3.30.1310.10">
    <property type="entry name" value="Nucleoid-associated protein YbaB-like domain"/>
    <property type="match status" value="1"/>
</dbReference>
<feature type="region of interest" description="Disordered" evidence="1">
    <location>
        <begin position="117"/>
        <end position="153"/>
    </location>
</feature>
<organism evidence="2 3">
    <name type="scientific">Mycobacterium deserti</name>
    <dbReference type="NCBI Taxonomy" id="2978347"/>
    <lineage>
        <taxon>Bacteria</taxon>
        <taxon>Bacillati</taxon>
        <taxon>Actinomycetota</taxon>
        <taxon>Actinomycetes</taxon>
        <taxon>Mycobacteriales</taxon>
        <taxon>Mycobacteriaceae</taxon>
        <taxon>Mycobacterium</taxon>
    </lineage>
</organism>
<accession>A0ABT2MBP7</accession>
<dbReference type="EMBL" id="JAODWD010000003">
    <property type="protein sequence ID" value="MCT7659691.1"/>
    <property type="molecule type" value="Genomic_DNA"/>
</dbReference>
<comment type="caution">
    <text evidence="2">The sequence shown here is derived from an EMBL/GenBank/DDBJ whole genome shotgun (WGS) entry which is preliminary data.</text>
</comment>
<proteinExistence type="predicted"/>
<evidence type="ECO:0000313" key="3">
    <source>
        <dbReference type="Proteomes" id="UP001206639"/>
    </source>
</evidence>
<dbReference type="InterPro" id="IPR004401">
    <property type="entry name" value="YbaB/EbfC"/>
</dbReference>
<reference evidence="3" key="1">
    <citation type="submission" date="2023-07" db="EMBL/GenBank/DDBJ databases">
        <authorList>
            <person name="Deng Y."/>
            <person name="Zhang Y.-Q."/>
        </authorList>
    </citation>
    <scope>NUCLEOTIDE SEQUENCE [LARGE SCALE GENOMIC DNA]</scope>
    <source>
        <strain evidence="3">CPCC 205710</strain>
    </source>
</reference>
<name>A0ABT2MBP7_9MYCO</name>